<proteinExistence type="predicted"/>
<accession>A0ACB9F8L8</accession>
<sequence length="164" mass="18560">MICNDETVICNPFHDLVNLIVDGCLKQPPKREERARDVACCSESKTELVPLKERAAAMVVVLRWLCWVAVLTGRQWLEIDGGKRSDTMDRSSRLLWREKLCSSEIKKDSGGAVGLLFKGRRKWKSQVSEDAYQKTEQPVEPSVAETDMVDEAVSTIVIHRNLSE</sequence>
<comment type="caution">
    <text evidence="1">The sequence shown here is derived from an EMBL/GenBank/DDBJ whole genome shotgun (WGS) entry which is preliminary data.</text>
</comment>
<name>A0ACB9F8L8_CICIN</name>
<organism evidence="1 2">
    <name type="scientific">Cichorium intybus</name>
    <name type="common">Chicory</name>
    <dbReference type="NCBI Taxonomy" id="13427"/>
    <lineage>
        <taxon>Eukaryota</taxon>
        <taxon>Viridiplantae</taxon>
        <taxon>Streptophyta</taxon>
        <taxon>Embryophyta</taxon>
        <taxon>Tracheophyta</taxon>
        <taxon>Spermatophyta</taxon>
        <taxon>Magnoliopsida</taxon>
        <taxon>eudicotyledons</taxon>
        <taxon>Gunneridae</taxon>
        <taxon>Pentapetalae</taxon>
        <taxon>asterids</taxon>
        <taxon>campanulids</taxon>
        <taxon>Asterales</taxon>
        <taxon>Asteraceae</taxon>
        <taxon>Cichorioideae</taxon>
        <taxon>Cichorieae</taxon>
        <taxon>Cichoriinae</taxon>
        <taxon>Cichorium</taxon>
    </lineage>
</organism>
<reference evidence="1 2" key="2">
    <citation type="journal article" date="2022" name="Mol. Ecol. Resour.">
        <title>The genomes of chicory, endive, great burdock and yacon provide insights into Asteraceae paleo-polyploidization history and plant inulin production.</title>
        <authorList>
            <person name="Fan W."/>
            <person name="Wang S."/>
            <person name="Wang H."/>
            <person name="Wang A."/>
            <person name="Jiang F."/>
            <person name="Liu H."/>
            <person name="Zhao H."/>
            <person name="Xu D."/>
            <person name="Zhang Y."/>
        </authorList>
    </citation>
    <scope>NUCLEOTIDE SEQUENCE [LARGE SCALE GENOMIC DNA]</scope>
    <source>
        <strain evidence="2">cv. Punajuju</strain>
        <tissue evidence="1">Leaves</tissue>
    </source>
</reference>
<evidence type="ECO:0000313" key="2">
    <source>
        <dbReference type="Proteomes" id="UP001055811"/>
    </source>
</evidence>
<gene>
    <name evidence="1" type="ORF">L2E82_17588</name>
</gene>
<reference evidence="2" key="1">
    <citation type="journal article" date="2022" name="Mol. Ecol. Resour.">
        <title>The genomes of chicory, endive, great burdock and yacon provide insights into Asteraceae palaeo-polyploidization history and plant inulin production.</title>
        <authorList>
            <person name="Fan W."/>
            <person name="Wang S."/>
            <person name="Wang H."/>
            <person name="Wang A."/>
            <person name="Jiang F."/>
            <person name="Liu H."/>
            <person name="Zhao H."/>
            <person name="Xu D."/>
            <person name="Zhang Y."/>
        </authorList>
    </citation>
    <scope>NUCLEOTIDE SEQUENCE [LARGE SCALE GENOMIC DNA]</scope>
    <source>
        <strain evidence="2">cv. Punajuju</strain>
    </source>
</reference>
<protein>
    <submittedName>
        <fullName evidence="1">Uncharacterized protein</fullName>
    </submittedName>
</protein>
<dbReference type="EMBL" id="CM042011">
    <property type="protein sequence ID" value="KAI3767460.1"/>
    <property type="molecule type" value="Genomic_DNA"/>
</dbReference>
<dbReference type="Proteomes" id="UP001055811">
    <property type="component" value="Linkage Group LG03"/>
</dbReference>
<keyword evidence="2" id="KW-1185">Reference proteome</keyword>
<evidence type="ECO:0000313" key="1">
    <source>
        <dbReference type="EMBL" id="KAI3767460.1"/>
    </source>
</evidence>